<evidence type="ECO:0000256" key="1">
    <source>
        <dbReference type="SAM" id="Phobius"/>
    </source>
</evidence>
<dbReference type="Gene3D" id="3.40.50.2300">
    <property type="match status" value="2"/>
</dbReference>
<dbReference type="PANTHER" id="PTHR35271:SF1">
    <property type="entry name" value="ABC TRANSPORTER, SUBSTRATE-BINDING LIPOPROTEIN"/>
    <property type="match status" value="1"/>
</dbReference>
<organism evidence="2 3">
    <name type="scientific">Thauera mechernichensis</name>
    <dbReference type="NCBI Taxonomy" id="82788"/>
    <lineage>
        <taxon>Bacteria</taxon>
        <taxon>Pseudomonadati</taxon>
        <taxon>Pseudomonadota</taxon>
        <taxon>Betaproteobacteria</taxon>
        <taxon>Rhodocyclales</taxon>
        <taxon>Zoogloeaceae</taxon>
        <taxon>Thauera</taxon>
    </lineage>
</organism>
<dbReference type="Proteomes" id="UP001597158">
    <property type="component" value="Unassembled WGS sequence"/>
</dbReference>
<reference evidence="3" key="1">
    <citation type="journal article" date="2019" name="Int. J. Syst. Evol. Microbiol.">
        <title>The Global Catalogue of Microorganisms (GCM) 10K type strain sequencing project: providing services to taxonomists for standard genome sequencing and annotation.</title>
        <authorList>
            <consortium name="The Broad Institute Genomics Platform"/>
            <consortium name="The Broad Institute Genome Sequencing Center for Infectious Disease"/>
            <person name="Wu L."/>
            <person name="Ma J."/>
        </authorList>
    </citation>
    <scope>NUCLEOTIDE SEQUENCE [LARGE SCALE GENOMIC DNA]</scope>
    <source>
        <strain evidence="3">CCUG 48884</strain>
    </source>
</reference>
<sequence length="328" mass="35403">MNTEDDRAPPLPGRRRQHARTADAVRCAFVRMFACVLLMLSPMAHALDLVLLAPGDKGPAQQFVETLRKATKPGVHRVREVTALDEVARDGVLERTDVVIAAGRQAVEAALRQSDRPVFAVLVGQRDVERFRREFPQRSLGAIVLDQPVARHLALVRAILPQASQLGVLLGPDSRFVEPMINQAATAQQLALDIVGIADSTELVGALQVLLERNAALLPLPDSLVSSPAAARAILLTSYRHRRPVFAFSSAYVSAGALAAVFSSPEHIAYDLADLLNAGLHSAEGLGGIHHPERFEVEVNRTVAKALGITVPDEQILRERIAGGGARR</sequence>
<dbReference type="PANTHER" id="PTHR35271">
    <property type="entry name" value="ABC TRANSPORTER, SUBSTRATE-BINDING LIPOPROTEIN-RELATED"/>
    <property type="match status" value="1"/>
</dbReference>
<dbReference type="InterPro" id="IPR007487">
    <property type="entry name" value="ABC_transpt-TYRBP-like"/>
</dbReference>
<gene>
    <name evidence="2" type="ORF">ACFQ4M_15315</name>
</gene>
<comment type="caution">
    <text evidence="2">The sequence shown here is derived from an EMBL/GenBank/DDBJ whole genome shotgun (WGS) entry which is preliminary data.</text>
</comment>
<proteinExistence type="predicted"/>
<evidence type="ECO:0000313" key="2">
    <source>
        <dbReference type="EMBL" id="MFD1264948.1"/>
    </source>
</evidence>
<keyword evidence="1" id="KW-0812">Transmembrane</keyword>
<name>A0ABW3WJM1_9RHOO</name>
<dbReference type="RefSeq" id="WP_002942800.1">
    <property type="nucleotide sequence ID" value="NZ_JARQZE010000001.1"/>
</dbReference>
<protein>
    <submittedName>
        <fullName evidence="2">ABC transporter substrate-binding protein</fullName>
    </submittedName>
</protein>
<evidence type="ECO:0000313" key="3">
    <source>
        <dbReference type="Proteomes" id="UP001597158"/>
    </source>
</evidence>
<keyword evidence="1" id="KW-0472">Membrane</keyword>
<dbReference type="EMBL" id="JBHTMC010000027">
    <property type="protein sequence ID" value="MFD1264948.1"/>
    <property type="molecule type" value="Genomic_DNA"/>
</dbReference>
<dbReference type="Pfam" id="PF04392">
    <property type="entry name" value="ABC_sub_bind"/>
    <property type="match status" value="1"/>
</dbReference>
<keyword evidence="1" id="KW-1133">Transmembrane helix</keyword>
<accession>A0ABW3WJM1</accession>
<keyword evidence="3" id="KW-1185">Reference proteome</keyword>
<feature type="transmembrane region" description="Helical" evidence="1">
    <location>
        <begin position="24"/>
        <end position="44"/>
    </location>
</feature>